<reference evidence="3" key="1">
    <citation type="submission" date="2022-11" db="UniProtKB">
        <authorList>
            <consortium name="WormBaseParasite"/>
        </authorList>
    </citation>
    <scope>IDENTIFICATION</scope>
</reference>
<proteinExistence type="predicted"/>
<evidence type="ECO:0000313" key="3">
    <source>
        <dbReference type="WBParaSite" id="PSAMB.scaffold1420size31717.g13020.t1"/>
    </source>
</evidence>
<feature type="compositionally biased region" description="Low complexity" evidence="1">
    <location>
        <begin position="135"/>
        <end position="152"/>
    </location>
</feature>
<evidence type="ECO:0000313" key="2">
    <source>
        <dbReference type="Proteomes" id="UP000887566"/>
    </source>
</evidence>
<keyword evidence="2" id="KW-1185">Reference proteome</keyword>
<dbReference type="Proteomes" id="UP000887566">
    <property type="component" value="Unplaced"/>
</dbReference>
<protein>
    <submittedName>
        <fullName evidence="3">Uncharacterized protein</fullName>
    </submittedName>
</protein>
<sequence>MPDFSVLLHNQFKPKPWRGKRQICEFSNAQRGRRLHLITRQLVAYAAPTKLHSAYVEQECKRRKVQRRPKINFLTRNLIASLRAFDDYQARLEKWVADHPPVFNPPDKVVYIDSSLDSANNTHESVEFSEDLSFSSTNNKSTPNSKNSPDNKTSPDEEGSALGDDENTPVRMFHTVWHVGRLGTKTIKTRDDAARALCSLAHSDTVNKSMKKPSKGPDALFDAAGRPLPLEHEQRKVLTPKVQLCLSRWSRLMHYTADWTPGDVSGEEDDVIDTWNSMVRNTSISSEPKTPVQPSSTKRHSSSVVSVDRPKLPHPRRSPRLPSLNATR</sequence>
<name>A0A914V1E9_9BILA</name>
<feature type="compositionally biased region" description="Polar residues" evidence="1">
    <location>
        <begin position="282"/>
        <end position="296"/>
    </location>
</feature>
<dbReference type="AlphaFoldDB" id="A0A914V1E9"/>
<evidence type="ECO:0000256" key="1">
    <source>
        <dbReference type="SAM" id="MobiDB-lite"/>
    </source>
</evidence>
<feature type="compositionally biased region" description="Acidic residues" evidence="1">
    <location>
        <begin position="156"/>
        <end position="167"/>
    </location>
</feature>
<feature type="region of interest" description="Disordered" evidence="1">
    <location>
        <begin position="282"/>
        <end position="328"/>
    </location>
</feature>
<feature type="region of interest" description="Disordered" evidence="1">
    <location>
        <begin position="127"/>
        <end position="167"/>
    </location>
</feature>
<dbReference type="WBParaSite" id="PSAMB.scaffold1420size31717.g13020.t1">
    <property type="protein sequence ID" value="PSAMB.scaffold1420size31717.g13020.t1"/>
    <property type="gene ID" value="PSAMB.scaffold1420size31717.g13020"/>
</dbReference>
<accession>A0A914V1E9</accession>
<organism evidence="2 3">
    <name type="scientific">Plectus sambesii</name>
    <dbReference type="NCBI Taxonomy" id="2011161"/>
    <lineage>
        <taxon>Eukaryota</taxon>
        <taxon>Metazoa</taxon>
        <taxon>Ecdysozoa</taxon>
        <taxon>Nematoda</taxon>
        <taxon>Chromadorea</taxon>
        <taxon>Plectida</taxon>
        <taxon>Plectina</taxon>
        <taxon>Plectoidea</taxon>
        <taxon>Plectidae</taxon>
        <taxon>Plectus</taxon>
    </lineage>
</organism>